<proteinExistence type="predicted"/>
<evidence type="ECO:0008006" key="4">
    <source>
        <dbReference type="Google" id="ProtNLM"/>
    </source>
</evidence>
<dbReference type="GO" id="GO:0032007">
    <property type="term" value="P:negative regulation of TOR signaling"/>
    <property type="evidence" value="ECO:0007669"/>
    <property type="project" value="TreeGrafter"/>
</dbReference>
<reference evidence="2" key="2">
    <citation type="submission" date="2022-10" db="EMBL/GenBank/DDBJ databases">
        <authorList>
            <consortium name="ENA_rothamsted_submissions"/>
            <consortium name="culmorum"/>
            <person name="King R."/>
        </authorList>
    </citation>
    <scope>NUCLEOTIDE SEQUENCE</scope>
</reference>
<dbReference type="Pfam" id="PF04388">
    <property type="entry name" value="Hamartin"/>
    <property type="match status" value="1"/>
</dbReference>
<feature type="compositionally biased region" description="Low complexity" evidence="1">
    <location>
        <begin position="526"/>
        <end position="541"/>
    </location>
</feature>
<evidence type="ECO:0000313" key="2">
    <source>
        <dbReference type="EMBL" id="CAG9782633.1"/>
    </source>
</evidence>
<accession>A0A9N9N501</accession>
<feature type="region of interest" description="Disordered" evidence="1">
    <location>
        <begin position="301"/>
        <end position="541"/>
    </location>
</feature>
<dbReference type="Proteomes" id="UP001153714">
    <property type="component" value="Chromosome 1"/>
</dbReference>
<dbReference type="AlphaFoldDB" id="A0A9N9N501"/>
<protein>
    <recommendedName>
        <fullName evidence="4">Hamartin</fullName>
    </recommendedName>
</protein>
<feature type="compositionally biased region" description="Low complexity" evidence="1">
    <location>
        <begin position="301"/>
        <end position="310"/>
    </location>
</feature>
<gene>
    <name evidence="2" type="ORF">DIATSA_LOCUS875</name>
</gene>
<feature type="compositionally biased region" description="Pro residues" evidence="1">
    <location>
        <begin position="311"/>
        <end position="323"/>
    </location>
</feature>
<dbReference type="PANTHER" id="PTHR15154:SF2">
    <property type="entry name" value="HAMARTIN"/>
    <property type="match status" value="1"/>
</dbReference>
<feature type="compositionally biased region" description="Low complexity" evidence="1">
    <location>
        <begin position="365"/>
        <end position="383"/>
    </location>
</feature>
<dbReference type="EMBL" id="OU893332">
    <property type="protein sequence ID" value="CAG9782633.1"/>
    <property type="molecule type" value="Genomic_DNA"/>
</dbReference>
<evidence type="ECO:0000256" key="1">
    <source>
        <dbReference type="SAM" id="MobiDB-lite"/>
    </source>
</evidence>
<feature type="compositionally biased region" description="Low complexity" evidence="1">
    <location>
        <begin position="324"/>
        <end position="340"/>
    </location>
</feature>
<organism evidence="2 3">
    <name type="scientific">Diatraea saccharalis</name>
    <name type="common">sugarcane borer</name>
    <dbReference type="NCBI Taxonomy" id="40085"/>
    <lineage>
        <taxon>Eukaryota</taxon>
        <taxon>Metazoa</taxon>
        <taxon>Ecdysozoa</taxon>
        <taxon>Arthropoda</taxon>
        <taxon>Hexapoda</taxon>
        <taxon>Insecta</taxon>
        <taxon>Pterygota</taxon>
        <taxon>Neoptera</taxon>
        <taxon>Endopterygota</taxon>
        <taxon>Lepidoptera</taxon>
        <taxon>Glossata</taxon>
        <taxon>Ditrysia</taxon>
        <taxon>Pyraloidea</taxon>
        <taxon>Crambidae</taxon>
        <taxon>Crambinae</taxon>
        <taxon>Diatraea</taxon>
    </lineage>
</organism>
<feature type="compositionally biased region" description="Low complexity" evidence="1">
    <location>
        <begin position="454"/>
        <end position="467"/>
    </location>
</feature>
<sequence>MSYQRSIDICEPMRYLISYRSALYRQYDRWSEMLAASETGDVFALLEGGARGGRDTLDAFAGVYGAVREPWLTRTLLLYHARSGSVRALDLLARAPDNHARHLLDALHDQLRAPDEPARHHALAALAPLVARRPSWLHRLPAHPVARELVRAARHERDPLPLLHALLALAALLPAAPAFAAPLCPELADALLRPAALEPSPAPPTRAHLRLAQLALFHVLYATHPCTLLDALRADLGSIAAREAREARERDVADLLASVRLHPALVTGSRQREADAARWARVEPHDVLAECRHLEVDAAAPLGLGPLGEPGTPPPPPRPPASPAPGSGAHAARAAGSLRPGAEPWFPLGDRCGVDSAPNTPLPGDADAAEPPEAAVEATPENTPARETRARFRFPTDTGAARAIGRRAETSPAGGEAFSARLARVAHERRAADSPVPFGGGPPAGPVARPEPRAPGAGAGDAAAAGGEQLGEEDREVLELTSGDAAPAGEWAECPTPALPPRDPREAAAERGRGGAREGAREGARRAASCPPRAPARSRSVAAQTVDAWPAPYEFLVSDFYRCPPPASKKHDEVGVGAYLRALYAGGAAGAGHAGAGAGAGAEQQLALALASLGHERWRREAHAERNRRLLGRCRRAQAALLHNHALRDRARLMQLERDQLRSR</sequence>
<dbReference type="InterPro" id="IPR007483">
    <property type="entry name" value="Hamartin"/>
</dbReference>
<feature type="compositionally biased region" description="Basic and acidic residues" evidence="1">
    <location>
        <begin position="502"/>
        <end position="525"/>
    </location>
</feature>
<dbReference type="OrthoDB" id="6022054at2759"/>
<dbReference type="SUPFAM" id="SSF48371">
    <property type="entry name" value="ARM repeat"/>
    <property type="match status" value="1"/>
</dbReference>
<dbReference type="GO" id="GO:0033596">
    <property type="term" value="C:TSC1-TSC2 complex"/>
    <property type="evidence" value="ECO:0007669"/>
    <property type="project" value="TreeGrafter"/>
</dbReference>
<keyword evidence="3" id="KW-1185">Reference proteome</keyword>
<dbReference type="GO" id="GO:0008285">
    <property type="term" value="P:negative regulation of cell population proliferation"/>
    <property type="evidence" value="ECO:0007669"/>
    <property type="project" value="TreeGrafter"/>
</dbReference>
<name>A0A9N9N501_9NEOP</name>
<dbReference type="InterPro" id="IPR016024">
    <property type="entry name" value="ARM-type_fold"/>
</dbReference>
<dbReference type="PANTHER" id="PTHR15154">
    <property type="entry name" value="HAMARTIN"/>
    <property type="match status" value="1"/>
</dbReference>
<reference evidence="2" key="1">
    <citation type="submission" date="2021-12" db="EMBL/GenBank/DDBJ databases">
        <authorList>
            <person name="King R."/>
        </authorList>
    </citation>
    <scope>NUCLEOTIDE SEQUENCE</scope>
</reference>
<dbReference type="GO" id="GO:0051726">
    <property type="term" value="P:regulation of cell cycle"/>
    <property type="evidence" value="ECO:0007669"/>
    <property type="project" value="TreeGrafter"/>
</dbReference>
<evidence type="ECO:0000313" key="3">
    <source>
        <dbReference type="Proteomes" id="UP001153714"/>
    </source>
</evidence>